<gene>
    <name evidence="1" type="ORF">JR347_12925</name>
</gene>
<reference evidence="1" key="1">
    <citation type="submission" date="2021-02" db="EMBL/GenBank/DDBJ databases">
        <title>Fulvivirga sp. S481 isolated from sea water.</title>
        <authorList>
            <person name="Bae S.S."/>
            <person name="Baek K."/>
        </authorList>
    </citation>
    <scope>NUCLEOTIDE SEQUENCE</scope>
    <source>
        <strain evidence="1">S481</strain>
    </source>
</reference>
<dbReference type="EMBL" id="CP070608">
    <property type="protein sequence ID" value="QSE96498.1"/>
    <property type="molecule type" value="Genomic_DNA"/>
</dbReference>
<dbReference type="AlphaFoldDB" id="A0A974WJI4"/>
<keyword evidence="2" id="KW-1185">Reference proteome</keyword>
<name>A0A974WJI4_9BACT</name>
<proteinExistence type="predicted"/>
<dbReference type="Proteomes" id="UP000662783">
    <property type="component" value="Chromosome"/>
</dbReference>
<accession>A0A974WJI4</accession>
<evidence type="ECO:0000313" key="1">
    <source>
        <dbReference type="EMBL" id="QSE96498.1"/>
    </source>
</evidence>
<organism evidence="1 2">
    <name type="scientific">Fulvivirga lutea</name>
    <dbReference type="NCBI Taxonomy" id="2810512"/>
    <lineage>
        <taxon>Bacteria</taxon>
        <taxon>Pseudomonadati</taxon>
        <taxon>Bacteroidota</taxon>
        <taxon>Cytophagia</taxon>
        <taxon>Cytophagales</taxon>
        <taxon>Fulvivirgaceae</taxon>
        <taxon>Fulvivirga</taxon>
    </lineage>
</organism>
<dbReference type="RefSeq" id="WP_205721014.1">
    <property type="nucleotide sequence ID" value="NZ_CP070608.1"/>
</dbReference>
<dbReference type="KEGG" id="fuv:JR347_12925"/>
<sequence length="61" mass="7106">MLQIDSSYKPLMLEALEEMMYKLSLELNKLKGGPMDKQRKLLTDKQAKIEKLQHIISISED</sequence>
<evidence type="ECO:0000313" key="2">
    <source>
        <dbReference type="Proteomes" id="UP000662783"/>
    </source>
</evidence>
<protein>
    <submittedName>
        <fullName evidence="1">Uncharacterized protein</fullName>
    </submittedName>
</protein>